<dbReference type="PANTHER" id="PTHR43800:SF1">
    <property type="entry name" value="PEPTIDYL-LYSINE N-ACETYLTRANSFERASE YJAB"/>
    <property type="match status" value="1"/>
</dbReference>
<dbReference type="InterPro" id="IPR016181">
    <property type="entry name" value="Acyl_CoA_acyltransferase"/>
</dbReference>
<sequence length="171" mass="18959">MINSVRPTTSADIPALPVIERAAGQRFQQAPGLQWIAQGPVISADCHQHYAQQKMSWVVEHNDQPCGFLLAQAQSSTLFIVEISVHQACQGLGLGRQLISYVAAQAKAQGFTSLTLTTFRDVPWNAPWYARMGFEILPEDSLSTALRQKLMQEVAHGMAYESRCAMRLMLN</sequence>
<dbReference type="GO" id="GO:0016747">
    <property type="term" value="F:acyltransferase activity, transferring groups other than amino-acyl groups"/>
    <property type="evidence" value="ECO:0007669"/>
    <property type="project" value="InterPro"/>
</dbReference>
<dbReference type="Gene3D" id="3.40.630.30">
    <property type="match status" value="1"/>
</dbReference>
<evidence type="ECO:0000256" key="1">
    <source>
        <dbReference type="ARBA" id="ARBA00022679"/>
    </source>
</evidence>
<comment type="caution">
    <text evidence="4">The sequence shown here is derived from an EMBL/GenBank/DDBJ whole genome shotgun (WGS) entry which is preliminary data.</text>
</comment>
<evidence type="ECO:0000256" key="2">
    <source>
        <dbReference type="ARBA" id="ARBA00023315"/>
    </source>
</evidence>
<proteinExistence type="predicted"/>
<gene>
    <name evidence="4" type="ORF">V4836_14860</name>
</gene>
<keyword evidence="1" id="KW-0808">Transferase</keyword>
<dbReference type="SUPFAM" id="SSF55729">
    <property type="entry name" value="Acyl-CoA N-acyltransferases (Nat)"/>
    <property type="match status" value="1"/>
</dbReference>
<dbReference type="EMBL" id="JAZKKV010000001">
    <property type="protein sequence ID" value="MEE9655411.1"/>
    <property type="molecule type" value="Genomic_DNA"/>
</dbReference>
<dbReference type="AlphaFoldDB" id="A0AB35X7B2"/>
<evidence type="ECO:0000259" key="3">
    <source>
        <dbReference type="PROSITE" id="PS51186"/>
    </source>
</evidence>
<evidence type="ECO:0000313" key="4">
    <source>
        <dbReference type="EMBL" id="MEE9655411.1"/>
    </source>
</evidence>
<dbReference type="Proteomes" id="UP001331691">
    <property type="component" value="Unassembled WGS sequence"/>
</dbReference>
<reference evidence="4 5" key="1">
    <citation type="submission" date="2023-10" db="EMBL/GenBank/DDBJ databases">
        <title>Wastewater isolates of ESBL- and carbapenemase-producing Gram-negative bacteria from New Zealand.</title>
        <authorList>
            <person name="Straub C."/>
            <person name="Weaver L."/>
            <person name="Cornelius A."/>
            <person name="Mcgill E."/>
            <person name="Dyet K."/>
            <person name="White L."/>
            <person name="Pattis I."/>
        </authorList>
    </citation>
    <scope>NUCLEOTIDE SEQUENCE [LARGE SCALE GENOMIC DNA]</scope>
    <source>
        <strain evidence="4 5">ESBL09</strain>
    </source>
</reference>
<dbReference type="Pfam" id="PF00583">
    <property type="entry name" value="Acetyltransf_1"/>
    <property type="match status" value="1"/>
</dbReference>
<dbReference type="PROSITE" id="PS51186">
    <property type="entry name" value="GNAT"/>
    <property type="match status" value="1"/>
</dbReference>
<dbReference type="InterPro" id="IPR000182">
    <property type="entry name" value="GNAT_dom"/>
</dbReference>
<feature type="domain" description="N-acetyltransferase" evidence="3">
    <location>
        <begin position="3"/>
        <end position="153"/>
    </location>
</feature>
<name>A0AB35X7B2_9ENTR</name>
<accession>A0AB35X7B2</accession>
<protein>
    <submittedName>
        <fullName evidence="4">GNAT family N-acetyltransferase</fullName>
    </submittedName>
</protein>
<organism evidence="4 5">
    <name type="scientific">Kluyvera ascorbata</name>
    <dbReference type="NCBI Taxonomy" id="51288"/>
    <lineage>
        <taxon>Bacteria</taxon>
        <taxon>Pseudomonadati</taxon>
        <taxon>Pseudomonadota</taxon>
        <taxon>Gammaproteobacteria</taxon>
        <taxon>Enterobacterales</taxon>
        <taxon>Enterobacteriaceae</taxon>
        <taxon>Kluyvera</taxon>
    </lineage>
</organism>
<dbReference type="PANTHER" id="PTHR43800">
    <property type="entry name" value="PEPTIDYL-LYSINE N-ACETYLTRANSFERASE YJAB"/>
    <property type="match status" value="1"/>
</dbReference>
<keyword evidence="5" id="KW-1185">Reference proteome</keyword>
<evidence type="ECO:0000313" key="5">
    <source>
        <dbReference type="Proteomes" id="UP001331691"/>
    </source>
</evidence>
<dbReference type="CDD" id="cd04301">
    <property type="entry name" value="NAT_SF"/>
    <property type="match status" value="1"/>
</dbReference>
<dbReference type="RefSeq" id="WP_202216571.1">
    <property type="nucleotide sequence ID" value="NZ_CAXTIH010000007.1"/>
</dbReference>
<keyword evidence="2" id="KW-0012">Acyltransferase</keyword>